<feature type="domain" description="Fimbrial-type adhesion" evidence="5">
    <location>
        <begin position="28"/>
        <end position="170"/>
    </location>
</feature>
<dbReference type="KEGG" id="sfw:WN53_13830"/>
<comment type="subcellular location">
    <subcellularLocation>
        <location evidence="1">Fimbrium</location>
    </subcellularLocation>
</comment>
<dbReference type="GO" id="GO:0043709">
    <property type="term" value="P:cell adhesion involved in single-species biofilm formation"/>
    <property type="evidence" value="ECO:0007669"/>
    <property type="project" value="TreeGrafter"/>
</dbReference>
<keyword evidence="3" id="KW-0732">Signal</keyword>
<dbReference type="GO" id="GO:0009289">
    <property type="term" value="C:pilus"/>
    <property type="evidence" value="ECO:0007669"/>
    <property type="project" value="UniProtKB-SubCell"/>
</dbReference>
<dbReference type="EMBL" id="CABEEZ010000077">
    <property type="protein sequence ID" value="VTR35205.1"/>
    <property type="molecule type" value="Genomic_DNA"/>
</dbReference>
<dbReference type="Pfam" id="PF00419">
    <property type="entry name" value="Fimbrial"/>
    <property type="match status" value="1"/>
</dbReference>
<evidence type="ECO:0000256" key="3">
    <source>
        <dbReference type="ARBA" id="ARBA00022729"/>
    </source>
</evidence>
<evidence type="ECO:0000256" key="1">
    <source>
        <dbReference type="ARBA" id="ARBA00004561"/>
    </source>
</evidence>
<name>A0A0F7D244_SERFO</name>
<organism evidence="6">
    <name type="scientific">Serratia fonticola</name>
    <dbReference type="NCBI Taxonomy" id="47917"/>
    <lineage>
        <taxon>Bacteria</taxon>
        <taxon>Pseudomonadati</taxon>
        <taxon>Pseudomonadota</taxon>
        <taxon>Gammaproteobacteria</taxon>
        <taxon>Enterobacterales</taxon>
        <taxon>Yersiniaceae</taxon>
        <taxon>Serratia</taxon>
    </lineage>
</organism>
<comment type="similarity">
    <text evidence="2">Belongs to the fimbrial protein family.</text>
</comment>
<evidence type="ECO:0000256" key="2">
    <source>
        <dbReference type="ARBA" id="ARBA00006671"/>
    </source>
</evidence>
<dbReference type="SUPFAM" id="SSF49401">
    <property type="entry name" value="Bacterial adhesins"/>
    <property type="match status" value="1"/>
</dbReference>
<protein>
    <submittedName>
        <fullName evidence="6">Fimbria A protein</fullName>
    </submittedName>
</protein>
<dbReference type="InterPro" id="IPR008966">
    <property type="entry name" value="Adhesion_dom_sf"/>
</dbReference>
<keyword evidence="4" id="KW-0281">Fimbrium</keyword>
<dbReference type="GeneID" id="30321249"/>
<proteinExistence type="inferred from homology"/>
<dbReference type="InterPro" id="IPR050263">
    <property type="entry name" value="Bact_Fimbrial_Adh_Pro"/>
</dbReference>
<dbReference type="InterPro" id="IPR000259">
    <property type="entry name" value="Adhesion_dom_fimbrial"/>
</dbReference>
<dbReference type="Gene3D" id="2.60.40.1090">
    <property type="entry name" value="Fimbrial-type adhesion domain"/>
    <property type="match status" value="1"/>
</dbReference>
<dbReference type="InterPro" id="IPR036937">
    <property type="entry name" value="Adhesion_dom_fimbrial_sf"/>
</dbReference>
<evidence type="ECO:0000313" key="6">
    <source>
        <dbReference type="EMBL" id="VTR35205.1"/>
    </source>
</evidence>
<evidence type="ECO:0000259" key="5">
    <source>
        <dbReference type="Pfam" id="PF00419"/>
    </source>
</evidence>
<dbReference type="RefSeq" id="WP_024486250.1">
    <property type="nucleotide sequence ID" value="NZ_CAMISF010000001.1"/>
</dbReference>
<gene>
    <name evidence="6" type="primary">smfA_6</name>
    <name evidence="6" type="ORF">NCTC12965_03758</name>
</gene>
<evidence type="ECO:0000256" key="4">
    <source>
        <dbReference type="ARBA" id="ARBA00023263"/>
    </source>
</evidence>
<dbReference type="PANTHER" id="PTHR33420">
    <property type="entry name" value="FIMBRIAL SUBUNIT ELFA-RELATED"/>
    <property type="match status" value="1"/>
</dbReference>
<accession>A0A0F7D244</accession>
<reference evidence="6" key="1">
    <citation type="submission" date="2019-05" db="EMBL/GenBank/DDBJ databases">
        <authorList>
            <consortium name="Pathogen Informatics"/>
        </authorList>
    </citation>
    <scope>NUCLEOTIDE SEQUENCE [LARGE SCALE GENOMIC DNA]</scope>
    <source>
        <strain evidence="6">NCTC12965</strain>
    </source>
</reference>
<dbReference type="PANTHER" id="PTHR33420:SF3">
    <property type="entry name" value="FIMBRIAL SUBUNIT ELFA"/>
    <property type="match status" value="1"/>
</dbReference>
<sequence>MKKNLIAVAVLISSAFCVSANAAEGQVNFTGSLIPTGCTVTNSPANPLEVFLGNLPVTSFGAAGTTSAAKVVALNVTACPATTANVTFDGAYDSGNPQVLALTAGGATGVGIQLLDSADNVVTLGTASEPYTLTAGDNTLNFKAQYIATVASTAMTVGAANAVALFNISYN</sequence>
<dbReference type="AlphaFoldDB" id="A0A0F7D244"/>